<dbReference type="Ensembl" id="ENSOSIT00000011051.1">
    <property type="protein sequence ID" value="ENSOSIP00000010397.1"/>
    <property type="gene ID" value="ENSOSIG00000006392.1"/>
</dbReference>
<accession>A0A8C7XAH2</accession>
<keyword evidence="3" id="KW-1185">Reference proteome</keyword>
<dbReference type="Proteomes" id="UP000694383">
    <property type="component" value="Unplaced"/>
</dbReference>
<name>A0A8C7XAH2_9TELE</name>
<organism evidence="2 3">
    <name type="scientific">Oryzias sinensis</name>
    <name type="common">Chinese medaka</name>
    <dbReference type="NCBI Taxonomy" id="183150"/>
    <lineage>
        <taxon>Eukaryota</taxon>
        <taxon>Metazoa</taxon>
        <taxon>Chordata</taxon>
        <taxon>Craniata</taxon>
        <taxon>Vertebrata</taxon>
        <taxon>Euteleostomi</taxon>
        <taxon>Actinopterygii</taxon>
        <taxon>Neopterygii</taxon>
        <taxon>Teleostei</taxon>
        <taxon>Neoteleostei</taxon>
        <taxon>Acanthomorphata</taxon>
        <taxon>Ovalentaria</taxon>
        <taxon>Atherinomorphae</taxon>
        <taxon>Beloniformes</taxon>
        <taxon>Adrianichthyidae</taxon>
        <taxon>Oryziinae</taxon>
        <taxon>Oryzias</taxon>
    </lineage>
</organism>
<dbReference type="AlphaFoldDB" id="A0A8C7XAH2"/>
<reference evidence="2" key="1">
    <citation type="submission" date="2025-08" db="UniProtKB">
        <authorList>
            <consortium name="Ensembl"/>
        </authorList>
    </citation>
    <scope>IDENTIFICATION</scope>
</reference>
<evidence type="ECO:0000313" key="2">
    <source>
        <dbReference type="Ensembl" id="ENSOSIP00000010397.1"/>
    </source>
</evidence>
<feature type="compositionally biased region" description="Basic and acidic residues" evidence="1">
    <location>
        <begin position="23"/>
        <end position="37"/>
    </location>
</feature>
<feature type="region of interest" description="Disordered" evidence="1">
    <location>
        <begin position="14"/>
        <end position="39"/>
    </location>
</feature>
<proteinExistence type="predicted"/>
<sequence length="69" mass="7440">WLFITLKGASKAVAMKGVKPSKRSPDDNKKNEDDGKTQMKKGVGAMNLKKMSDVHIKGASKAMMGFAAE</sequence>
<protein>
    <submittedName>
        <fullName evidence="2">Uncharacterized protein</fullName>
    </submittedName>
</protein>
<reference evidence="2" key="2">
    <citation type="submission" date="2025-09" db="UniProtKB">
        <authorList>
            <consortium name="Ensembl"/>
        </authorList>
    </citation>
    <scope>IDENTIFICATION</scope>
</reference>
<evidence type="ECO:0000256" key="1">
    <source>
        <dbReference type="SAM" id="MobiDB-lite"/>
    </source>
</evidence>
<evidence type="ECO:0000313" key="3">
    <source>
        <dbReference type="Proteomes" id="UP000694383"/>
    </source>
</evidence>